<dbReference type="SUPFAM" id="SSF51569">
    <property type="entry name" value="Aldolase"/>
    <property type="match status" value="1"/>
</dbReference>
<dbReference type="PANTHER" id="PTHR30304:SF0">
    <property type="entry name" value="D-TAGATOSE-1,6-BISPHOSPHATE ALDOLASE SUBUNIT GATY-RELATED"/>
    <property type="match status" value="1"/>
</dbReference>
<comment type="cofactor">
    <cofactor evidence="2">
        <name>Zn(2+)</name>
        <dbReference type="ChEBI" id="CHEBI:29105"/>
    </cofactor>
    <text evidence="2">Binds 2 Zn(2+) ions per subunit. One is catalytic and the other provides a structural contribution.</text>
</comment>
<name>A0A6I3L5S4_9NOCA</name>
<evidence type="ECO:0000256" key="1">
    <source>
        <dbReference type="PIRSR" id="PIRSR001359-1"/>
    </source>
</evidence>
<dbReference type="PANTHER" id="PTHR30304">
    <property type="entry name" value="D-TAGATOSE-1,6-BISPHOSPHATE ALDOLASE"/>
    <property type="match status" value="1"/>
</dbReference>
<keyword evidence="2" id="KW-0479">Metal-binding</keyword>
<accession>A0A6I3L5S4</accession>
<keyword evidence="4" id="KW-1185">Reference proteome</keyword>
<comment type="caution">
    <text evidence="3">The sequence shown here is derived from an EMBL/GenBank/DDBJ whole genome shotgun (WGS) entry which is preliminary data.</text>
</comment>
<dbReference type="GO" id="GO:0016832">
    <property type="term" value="F:aldehyde-lyase activity"/>
    <property type="evidence" value="ECO:0007669"/>
    <property type="project" value="InterPro"/>
</dbReference>
<dbReference type="InterPro" id="IPR000771">
    <property type="entry name" value="FBA_II"/>
</dbReference>
<dbReference type="GO" id="GO:0005975">
    <property type="term" value="P:carbohydrate metabolic process"/>
    <property type="evidence" value="ECO:0007669"/>
    <property type="project" value="InterPro"/>
</dbReference>
<proteinExistence type="predicted"/>
<protein>
    <submittedName>
        <fullName evidence="3">Fructose-bisphosphate aldolase</fullName>
    </submittedName>
</protein>
<dbReference type="CDD" id="cd00947">
    <property type="entry name" value="TBP_aldolase_IIB"/>
    <property type="match status" value="1"/>
</dbReference>
<dbReference type="InterPro" id="IPR013785">
    <property type="entry name" value="Aldolase_TIM"/>
</dbReference>
<sequence>MTAVPMPDLVAAAQPGGLGAFNVITLEHAEAIVAAAESANRPAVLQISENTVRYHGGLKPLARACLHLAADSPAALAVHLDHATSRELITEAVDIGITSVMYDGSALDYAANVEATAAVARWCHDRGAHIEAELGAIGGKNGAHTPGVRTDPDEAVAFVSATGVDALAVAVGSAHAMHTRDALLDDGLIAALAAKLPVPLVLHGSSGVSDPGLRAAVRHGMAKINIATRLNIVLADAVRSVLVEHPSLSDPRRYLGPGRSAVQHEVEHFLRVLSTS</sequence>
<dbReference type="Gene3D" id="3.20.20.70">
    <property type="entry name" value="Aldolase class I"/>
    <property type="match status" value="1"/>
</dbReference>
<feature type="binding site" evidence="2">
    <location>
        <position position="103"/>
    </location>
    <ligand>
        <name>Zn(2+)</name>
        <dbReference type="ChEBI" id="CHEBI:29105"/>
        <label>2</label>
    </ligand>
</feature>
<evidence type="ECO:0000313" key="4">
    <source>
        <dbReference type="Proteomes" id="UP000432464"/>
    </source>
</evidence>
<dbReference type="PIRSF" id="PIRSF001359">
    <property type="entry name" value="F_bP_aldolase_II"/>
    <property type="match status" value="1"/>
</dbReference>
<keyword evidence="2" id="KW-0862">Zinc</keyword>
<dbReference type="AlphaFoldDB" id="A0A6I3L5S4"/>
<dbReference type="EMBL" id="WMBB01000012">
    <property type="protein sequence ID" value="MTE16014.1"/>
    <property type="molecule type" value="Genomic_DNA"/>
</dbReference>
<feature type="binding site" evidence="2">
    <location>
        <position position="203"/>
    </location>
    <ligand>
        <name>Zn(2+)</name>
        <dbReference type="ChEBI" id="CHEBI:29105"/>
        <label>1</label>
        <note>catalytic</note>
    </ligand>
</feature>
<feature type="binding site" evidence="2">
    <location>
        <position position="82"/>
    </location>
    <ligand>
        <name>Zn(2+)</name>
        <dbReference type="ChEBI" id="CHEBI:29105"/>
        <label>1</label>
        <note>catalytic</note>
    </ligand>
</feature>
<evidence type="ECO:0000313" key="3">
    <source>
        <dbReference type="EMBL" id="MTE16014.1"/>
    </source>
</evidence>
<gene>
    <name evidence="3" type="ORF">GLP40_24980</name>
</gene>
<dbReference type="RefSeq" id="WP_154790436.1">
    <property type="nucleotide sequence ID" value="NZ_WMBB01000012.1"/>
</dbReference>
<dbReference type="GO" id="GO:0008270">
    <property type="term" value="F:zinc ion binding"/>
    <property type="evidence" value="ECO:0007669"/>
    <property type="project" value="InterPro"/>
</dbReference>
<dbReference type="Proteomes" id="UP000432464">
    <property type="component" value="Unassembled WGS sequence"/>
</dbReference>
<organism evidence="3 4">
    <name type="scientific">Nocardia aurantiaca</name>
    <dbReference type="NCBI Taxonomy" id="2675850"/>
    <lineage>
        <taxon>Bacteria</taxon>
        <taxon>Bacillati</taxon>
        <taxon>Actinomycetota</taxon>
        <taxon>Actinomycetes</taxon>
        <taxon>Mycobacteriales</taxon>
        <taxon>Nocardiaceae</taxon>
        <taxon>Nocardia</taxon>
    </lineage>
</organism>
<feature type="binding site" evidence="2">
    <location>
        <position position="133"/>
    </location>
    <ligand>
        <name>Zn(2+)</name>
        <dbReference type="ChEBI" id="CHEBI:29105"/>
        <label>2</label>
    </ligand>
</feature>
<dbReference type="InterPro" id="IPR050246">
    <property type="entry name" value="Class_II_FBP_aldolase"/>
</dbReference>
<dbReference type="Pfam" id="PF01116">
    <property type="entry name" value="F_bP_aldolase"/>
    <property type="match status" value="1"/>
</dbReference>
<feature type="active site" description="Proton donor" evidence="1">
    <location>
        <position position="81"/>
    </location>
</feature>
<evidence type="ECO:0000256" key="2">
    <source>
        <dbReference type="PIRSR" id="PIRSR001359-3"/>
    </source>
</evidence>
<feature type="binding site" evidence="2">
    <location>
        <position position="175"/>
    </location>
    <ligand>
        <name>Zn(2+)</name>
        <dbReference type="ChEBI" id="CHEBI:29105"/>
        <label>1</label>
        <note>catalytic</note>
    </ligand>
</feature>
<reference evidence="3 4" key="1">
    <citation type="submission" date="2019-11" db="EMBL/GenBank/DDBJ databases">
        <title>Nocardia sp. nov. CT2-14 isolated from soil.</title>
        <authorList>
            <person name="Kanchanasin P."/>
            <person name="Tanasupawat S."/>
            <person name="Yuki M."/>
            <person name="Kudo T."/>
        </authorList>
    </citation>
    <scope>NUCLEOTIDE SEQUENCE [LARGE SCALE GENOMIC DNA]</scope>
    <source>
        <strain evidence="3 4">CT2-14</strain>
    </source>
</reference>